<evidence type="ECO:0000313" key="6">
    <source>
        <dbReference type="Proteomes" id="UP000680865"/>
    </source>
</evidence>
<gene>
    <name evidence="5" type="ORF">Aco04nite_73250</name>
</gene>
<comment type="similarity">
    <text evidence="1">Belongs to the methyltransferase superfamily.</text>
</comment>
<reference evidence="5" key="1">
    <citation type="submission" date="2021-03" db="EMBL/GenBank/DDBJ databases">
        <title>Whole genome shotgun sequence of Actinoplanes consettensis NBRC 14913.</title>
        <authorList>
            <person name="Komaki H."/>
            <person name="Tamura T."/>
        </authorList>
    </citation>
    <scope>NUCLEOTIDE SEQUENCE</scope>
    <source>
        <strain evidence="5">NBRC 14913</strain>
    </source>
</reference>
<dbReference type="InterPro" id="IPR051052">
    <property type="entry name" value="Diverse_substrate_MTase"/>
</dbReference>
<dbReference type="EMBL" id="BOQP01000044">
    <property type="protein sequence ID" value="GIM80867.1"/>
    <property type="molecule type" value="Genomic_DNA"/>
</dbReference>
<keyword evidence="3" id="KW-0808">Transferase</keyword>
<dbReference type="AlphaFoldDB" id="A0A919T0T6"/>
<dbReference type="InterPro" id="IPR013216">
    <property type="entry name" value="Methyltransf_11"/>
</dbReference>
<accession>A0A919T0T6</accession>
<evidence type="ECO:0000313" key="5">
    <source>
        <dbReference type="EMBL" id="GIM80867.1"/>
    </source>
</evidence>
<keyword evidence="6" id="KW-1185">Reference proteome</keyword>
<dbReference type="GO" id="GO:0008757">
    <property type="term" value="F:S-adenosylmethionine-dependent methyltransferase activity"/>
    <property type="evidence" value="ECO:0007669"/>
    <property type="project" value="InterPro"/>
</dbReference>
<dbReference type="GO" id="GO:0032259">
    <property type="term" value="P:methylation"/>
    <property type="evidence" value="ECO:0007669"/>
    <property type="project" value="UniProtKB-KW"/>
</dbReference>
<dbReference type="Gene3D" id="3.40.50.150">
    <property type="entry name" value="Vaccinia Virus protein VP39"/>
    <property type="match status" value="1"/>
</dbReference>
<dbReference type="RefSeq" id="WP_213001766.1">
    <property type="nucleotide sequence ID" value="NZ_BAAATW010000020.1"/>
</dbReference>
<evidence type="ECO:0000259" key="4">
    <source>
        <dbReference type="Pfam" id="PF08241"/>
    </source>
</evidence>
<feature type="domain" description="Methyltransferase type 11" evidence="4">
    <location>
        <begin position="43"/>
        <end position="130"/>
    </location>
</feature>
<name>A0A919T0T6_9ACTN</name>
<organism evidence="5 6">
    <name type="scientific">Winogradskya consettensis</name>
    <dbReference type="NCBI Taxonomy" id="113560"/>
    <lineage>
        <taxon>Bacteria</taxon>
        <taxon>Bacillati</taxon>
        <taxon>Actinomycetota</taxon>
        <taxon>Actinomycetes</taxon>
        <taxon>Micromonosporales</taxon>
        <taxon>Micromonosporaceae</taxon>
        <taxon>Winogradskya</taxon>
    </lineage>
</organism>
<dbReference type="CDD" id="cd02440">
    <property type="entry name" value="AdoMet_MTases"/>
    <property type="match status" value="1"/>
</dbReference>
<keyword evidence="2 5" id="KW-0489">Methyltransferase</keyword>
<dbReference type="Pfam" id="PF08241">
    <property type="entry name" value="Methyltransf_11"/>
    <property type="match status" value="1"/>
</dbReference>
<comment type="caution">
    <text evidence="5">The sequence shown here is derived from an EMBL/GenBank/DDBJ whole genome shotgun (WGS) entry which is preliminary data.</text>
</comment>
<proteinExistence type="inferred from homology"/>
<evidence type="ECO:0000256" key="2">
    <source>
        <dbReference type="ARBA" id="ARBA00022603"/>
    </source>
</evidence>
<evidence type="ECO:0000256" key="3">
    <source>
        <dbReference type="ARBA" id="ARBA00022679"/>
    </source>
</evidence>
<dbReference type="PANTHER" id="PTHR44942:SF4">
    <property type="entry name" value="METHYLTRANSFERASE TYPE 11 DOMAIN-CONTAINING PROTEIN"/>
    <property type="match status" value="1"/>
</dbReference>
<dbReference type="SUPFAM" id="SSF53335">
    <property type="entry name" value="S-adenosyl-L-methionine-dependent methyltransferases"/>
    <property type="match status" value="1"/>
</dbReference>
<dbReference type="Proteomes" id="UP000680865">
    <property type="component" value="Unassembled WGS sequence"/>
</dbReference>
<protein>
    <submittedName>
        <fullName evidence="5">Methyltransferase type 11</fullName>
    </submittedName>
</protein>
<dbReference type="PANTHER" id="PTHR44942">
    <property type="entry name" value="METHYLTRANSF_11 DOMAIN-CONTAINING PROTEIN"/>
    <property type="match status" value="1"/>
</dbReference>
<evidence type="ECO:0000256" key="1">
    <source>
        <dbReference type="ARBA" id="ARBA00008361"/>
    </source>
</evidence>
<dbReference type="InterPro" id="IPR029063">
    <property type="entry name" value="SAM-dependent_MTases_sf"/>
</dbReference>
<sequence>MPTYRETAESFGTDAERYDRTRPRYPDAMISQIVAAAPGRTVLDVGCGTGIAARQFRAAGCTVLGVDPDPRMAELARGFGLDVEVARFEDWDPAGRTFDLVTAAQSWHWVDPAAGAAKAARALRPGGRFAAFWNAADPAPHLAGAFAEVYTRVVPDLPAMPPGMSAADGYALMLDKAATGLTTAFTEPDRWRFTWEHTYTRAEWLDLIPTQGTATLLPAATLKDLLDGLGAVIDEAGGTFTVTYTALVITSTLA</sequence>